<evidence type="ECO:0000313" key="1">
    <source>
        <dbReference type="EMBL" id="DAF63629.1"/>
    </source>
</evidence>
<organism evidence="1">
    <name type="scientific">Podoviridae sp. ctz6O13</name>
    <dbReference type="NCBI Taxonomy" id="2827757"/>
    <lineage>
        <taxon>Viruses</taxon>
        <taxon>Duplodnaviria</taxon>
        <taxon>Heunggongvirae</taxon>
        <taxon>Uroviricota</taxon>
        <taxon>Caudoviricetes</taxon>
    </lineage>
</organism>
<name>A0A8S5TK15_9CAUD</name>
<sequence length="200" mass="22825">MNKILVTINDKVYRCELANTEEDRRKGLMGREYLAPDEGMLFDFSTYEGTPEMYMKDTNLPLDMIGIDDEDEVIKVHTPEVNSDELIPFPDCKYVLEVNAGSGIEVGADFEMEDDVDLGKYSMKILAPDGTAQGLLQGGERIFSRVSTKRLITRAKKAFSHKDDKELYEKDCKKLGTYVFKELYAQDHRDPQYVSVPDKD</sequence>
<dbReference type="EMBL" id="BK032843">
    <property type="protein sequence ID" value="DAF63629.1"/>
    <property type="molecule type" value="Genomic_DNA"/>
</dbReference>
<dbReference type="InterPro" id="IPR038695">
    <property type="entry name" value="Saro_0823-like_sf"/>
</dbReference>
<accession>A0A8S5TK15</accession>
<dbReference type="Pfam" id="PF02643">
    <property type="entry name" value="DUF192"/>
    <property type="match status" value="1"/>
</dbReference>
<reference evidence="1" key="1">
    <citation type="journal article" date="2021" name="Proc. Natl. Acad. Sci. U.S.A.">
        <title>A Catalog of Tens of Thousands of Viruses from Human Metagenomes Reveals Hidden Associations with Chronic Diseases.</title>
        <authorList>
            <person name="Tisza M.J."/>
            <person name="Buck C.B."/>
        </authorList>
    </citation>
    <scope>NUCLEOTIDE SEQUENCE</scope>
    <source>
        <strain evidence="1">Ctz6O13</strain>
    </source>
</reference>
<dbReference type="Gene3D" id="2.60.120.1140">
    <property type="entry name" value="Protein of unknown function DUF192"/>
    <property type="match status" value="1"/>
</dbReference>
<dbReference type="PANTHER" id="PTHR37953">
    <property type="entry name" value="UPF0127 PROTEIN MJ1496"/>
    <property type="match status" value="1"/>
</dbReference>
<proteinExistence type="predicted"/>
<dbReference type="PANTHER" id="PTHR37953:SF1">
    <property type="entry name" value="UPF0127 PROTEIN MJ1496"/>
    <property type="match status" value="1"/>
</dbReference>
<protein>
    <submittedName>
        <fullName evidence="1">Uncharacterized protein</fullName>
    </submittedName>
</protein>
<dbReference type="InterPro" id="IPR003795">
    <property type="entry name" value="DUF192"/>
</dbReference>